<evidence type="ECO:0000313" key="2">
    <source>
        <dbReference type="Proteomes" id="UP000765509"/>
    </source>
</evidence>
<evidence type="ECO:0000313" key="1">
    <source>
        <dbReference type="EMBL" id="MBW0497221.1"/>
    </source>
</evidence>
<gene>
    <name evidence="1" type="ORF">O181_036936</name>
</gene>
<name>A0A9Q3D5A8_9BASI</name>
<dbReference type="Proteomes" id="UP000765509">
    <property type="component" value="Unassembled WGS sequence"/>
</dbReference>
<comment type="caution">
    <text evidence="1">The sequence shown here is derived from an EMBL/GenBank/DDBJ whole genome shotgun (WGS) entry which is preliminary data.</text>
</comment>
<dbReference type="AlphaFoldDB" id="A0A9Q3D5A8"/>
<keyword evidence="2" id="KW-1185">Reference proteome</keyword>
<dbReference type="EMBL" id="AVOT02014060">
    <property type="protein sequence ID" value="MBW0497221.1"/>
    <property type="molecule type" value="Genomic_DNA"/>
</dbReference>
<organism evidence="1 2">
    <name type="scientific">Austropuccinia psidii MF-1</name>
    <dbReference type="NCBI Taxonomy" id="1389203"/>
    <lineage>
        <taxon>Eukaryota</taxon>
        <taxon>Fungi</taxon>
        <taxon>Dikarya</taxon>
        <taxon>Basidiomycota</taxon>
        <taxon>Pucciniomycotina</taxon>
        <taxon>Pucciniomycetes</taxon>
        <taxon>Pucciniales</taxon>
        <taxon>Sphaerophragmiaceae</taxon>
        <taxon>Austropuccinia</taxon>
    </lineage>
</organism>
<reference evidence="1" key="1">
    <citation type="submission" date="2021-03" db="EMBL/GenBank/DDBJ databases">
        <title>Draft genome sequence of rust myrtle Austropuccinia psidii MF-1, a brazilian biotype.</title>
        <authorList>
            <person name="Quecine M.C."/>
            <person name="Pachon D.M.R."/>
            <person name="Bonatelli M.L."/>
            <person name="Correr F.H."/>
            <person name="Franceschini L.M."/>
            <person name="Leite T.F."/>
            <person name="Margarido G.R.A."/>
            <person name="Almeida C.A."/>
            <person name="Ferrarezi J.A."/>
            <person name="Labate C.A."/>
        </authorList>
    </citation>
    <scope>NUCLEOTIDE SEQUENCE</scope>
    <source>
        <strain evidence="1">MF-1</strain>
    </source>
</reference>
<protein>
    <submittedName>
        <fullName evidence="1">Uncharacterized protein</fullName>
    </submittedName>
</protein>
<accession>A0A9Q3D5A8</accession>
<proteinExistence type="predicted"/>
<sequence length="107" mass="12328">MLEKGWNQRLQADILRKDLIDIHPTDSRFKVMLDKEKPHEKESMNDAFEYAKEKWGKSHKVPDFKVGDLVLVSILNFNNIKGPKKIKDSYVGHFVIVALHGTNAVQV</sequence>